<dbReference type="Gene3D" id="3.30.70.270">
    <property type="match status" value="1"/>
</dbReference>
<feature type="domain" description="PAS" evidence="1">
    <location>
        <begin position="19"/>
        <end position="75"/>
    </location>
</feature>
<keyword evidence="5" id="KW-1185">Reference proteome</keyword>
<dbReference type="SUPFAM" id="SSF55785">
    <property type="entry name" value="PYP-like sensor domain (PAS domain)"/>
    <property type="match status" value="1"/>
</dbReference>
<dbReference type="InterPro" id="IPR035965">
    <property type="entry name" value="PAS-like_dom_sf"/>
</dbReference>
<dbReference type="InterPro" id="IPR043128">
    <property type="entry name" value="Rev_trsase/Diguanyl_cyclase"/>
</dbReference>
<feature type="domain" description="EAL" evidence="2">
    <location>
        <begin position="306"/>
        <end position="557"/>
    </location>
</feature>
<dbReference type="AlphaFoldDB" id="A0A844XXH8"/>
<dbReference type="CDD" id="cd01948">
    <property type="entry name" value="EAL"/>
    <property type="match status" value="1"/>
</dbReference>
<organism evidence="4 5">
    <name type="scientific">Qipengyuania gaetbuli</name>
    <dbReference type="NCBI Taxonomy" id="266952"/>
    <lineage>
        <taxon>Bacteria</taxon>
        <taxon>Pseudomonadati</taxon>
        <taxon>Pseudomonadota</taxon>
        <taxon>Alphaproteobacteria</taxon>
        <taxon>Sphingomonadales</taxon>
        <taxon>Erythrobacteraceae</taxon>
        <taxon>Qipengyuania</taxon>
    </lineage>
</organism>
<dbReference type="CDD" id="cd00130">
    <property type="entry name" value="PAS"/>
    <property type="match status" value="1"/>
</dbReference>
<dbReference type="Gene3D" id="3.20.20.450">
    <property type="entry name" value="EAL domain"/>
    <property type="match status" value="1"/>
</dbReference>
<dbReference type="PANTHER" id="PTHR44757:SF2">
    <property type="entry name" value="BIOFILM ARCHITECTURE MAINTENANCE PROTEIN MBAA"/>
    <property type="match status" value="1"/>
</dbReference>
<dbReference type="GO" id="GO:0003824">
    <property type="term" value="F:catalytic activity"/>
    <property type="evidence" value="ECO:0007669"/>
    <property type="project" value="UniProtKB-ARBA"/>
</dbReference>
<dbReference type="InterPro" id="IPR052155">
    <property type="entry name" value="Biofilm_reg_signaling"/>
</dbReference>
<sequence>MLSRLELLESFENAGLGWFWASDSEGRLIYLSPAALKELGVSEADVVGAPLAEFFLQDEESTREGRPFKFVISARGSISHHPVQIAGGGKESGQYWELTGVPQYDEERNFLGYRGSAKDITASRSSRLDAERMAEFDSLTGLANRHRMNKRLESTLKAFQASQRSCALLMLDLDRFKQVNDTHGHPAGDELLKQVANRIERIIGNKGEIARLGGDEFQIMLQDMDDRAELGELADRLIKMISQPYQINNTRVSIGTSVGVAVSPFDGVEPDELVKAADLALYGAKAKGKGCYRFYNIDMRDGAQTRSRIEMDLRAAIENGDLRMYYQPIVKAKDHTLHCLEALMRWEHPERGFIPPSQFIPVAEEIGMITELGDWALREVCREAAGWPFELRVAVNVSAIQFANDDFPKKVKEILYETRMPAGRLELEITESVFVGDADRTQTMFEELKRIGVRLALDDFGTGYSSLSYLQKAPFDKIKIDRAFVQGATEKGNNNPAIMSAIVNLAESLGMETVAEGVETKDELNLVEERGASHIQGFIFSTAISNEELHERLDSQELKYEARGPERFRAERKSVYRRVGMIHEDHRYHVVMRDLSKTGARVEGLLNVPIGTPVVLDLGGGQLAVATVRRSDQFTQGLEFETPLISDGSDGLCTRHRVSPYEIAAAANQPLASLPEDPYAILMAENLANGTRKQFMEVDITNRSRQKKAG</sequence>
<dbReference type="FunFam" id="3.30.70.270:FF:000001">
    <property type="entry name" value="Diguanylate cyclase domain protein"/>
    <property type="match status" value="1"/>
</dbReference>
<evidence type="ECO:0000313" key="4">
    <source>
        <dbReference type="EMBL" id="MXO50314.1"/>
    </source>
</evidence>
<dbReference type="InterPro" id="IPR029787">
    <property type="entry name" value="Nucleotide_cyclase"/>
</dbReference>
<evidence type="ECO:0000259" key="2">
    <source>
        <dbReference type="PROSITE" id="PS50883"/>
    </source>
</evidence>
<dbReference type="SUPFAM" id="SSF55073">
    <property type="entry name" value="Nucleotide cyclase"/>
    <property type="match status" value="1"/>
</dbReference>
<dbReference type="NCBIfam" id="TIGR00254">
    <property type="entry name" value="GGDEF"/>
    <property type="match status" value="1"/>
</dbReference>
<dbReference type="Pfam" id="PF13426">
    <property type="entry name" value="PAS_9"/>
    <property type="match status" value="1"/>
</dbReference>
<feature type="domain" description="GGDEF" evidence="3">
    <location>
        <begin position="164"/>
        <end position="297"/>
    </location>
</feature>
<dbReference type="SUPFAM" id="SSF141371">
    <property type="entry name" value="PilZ domain-like"/>
    <property type="match status" value="1"/>
</dbReference>
<evidence type="ECO:0000313" key="5">
    <source>
        <dbReference type="Proteomes" id="UP000444185"/>
    </source>
</evidence>
<dbReference type="Pfam" id="PF00563">
    <property type="entry name" value="EAL"/>
    <property type="match status" value="1"/>
</dbReference>
<comment type="caution">
    <text evidence="4">The sequence shown here is derived from an EMBL/GenBank/DDBJ whole genome shotgun (WGS) entry which is preliminary data.</text>
</comment>
<dbReference type="EMBL" id="WTYF01000004">
    <property type="protein sequence ID" value="MXO50314.1"/>
    <property type="molecule type" value="Genomic_DNA"/>
</dbReference>
<name>A0A844XXH8_9SPHN</name>
<protein>
    <submittedName>
        <fullName evidence="4">EAL domain-containing protein</fullName>
    </submittedName>
</protein>
<reference evidence="4 5" key="1">
    <citation type="submission" date="2019-12" db="EMBL/GenBank/DDBJ databases">
        <title>Genomic-based taxomic classification of the family Erythrobacteraceae.</title>
        <authorList>
            <person name="Xu L."/>
        </authorList>
    </citation>
    <scope>NUCLEOTIDE SEQUENCE [LARGE SCALE GENOMIC DNA]</scope>
    <source>
        <strain evidence="4 5">DSM 16225</strain>
    </source>
</reference>
<dbReference type="InterPro" id="IPR000160">
    <property type="entry name" value="GGDEF_dom"/>
</dbReference>
<dbReference type="SMART" id="SM00052">
    <property type="entry name" value="EAL"/>
    <property type="match status" value="1"/>
</dbReference>
<dbReference type="Pfam" id="PF00990">
    <property type="entry name" value="GGDEF"/>
    <property type="match status" value="1"/>
</dbReference>
<dbReference type="PROSITE" id="PS50112">
    <property type="entry name" value="PAS"/>
    <property type="match status" value="1"/>
</dbReference>
<dbReference type="PROSITE" id="PS50887">
    <property type="entry name" value="GGDEF"/>
    <property type="match status" value="1"/>
</dbReference>
<dbReference type="Proteomes" id="UP000444185">
    <property type="component" value="Unassembled WGS sequence"/>
</dbReference>
<dbReference type="SMART" id="SM00267">
    <property type="entry name" value="GGDEF"/>
    <property type="match status" value="1"/>
</dbReference>
<dbReference type="OrthoDB" id="9790882at2"/>
<dbReference type="PANTHER" id="PTHR44757">
    <property type="entry name" value="DIGUANYLATE CYCLASE DGCP"/>
    <property type="match status" value="1"/>
</dbReference>
<dbReference type="InterPro" id="IPR000014">
    <property type="entry name" value="PAS"/>
</dbReference>
<accession>A0A844XXH8</accession>
<evidence type="ECO:0000259" key="3">
    <source>
        <dbReference type="PROSITE" id="PS50887"/>
    </source>
</evidence>
<evidence type="ECO:0000259" key="1">
    <source>
        <dbReference type="PROSITE" id="PS50112"/>
    </source>
</evidence>
<dbReference type="SUPFAM" id="SSF141868">
    <property type="entry name" value="EAL domain-like"/>
    <property type="match status" value="1"/>
</dbReference>
<dbReference type="Gene3D" id="3.30.450.20">
    <property type="entry name" value="PAS domain"/>
    <property type="match status" value="1"/>
</dbReference>
<dbReference type="PROSITE" id="PS50883">
    <property type="entry name" value="EAL"/>
    <property type="match status" value="1"/>
</dbReference>
<dbReference type="InterPro" id="IPR001633">
    <property type="entry name" value="EAL_dom"/>
</dbReference>
<proteinExistence type="predicted"/>
<dbReference type="CDD" id="cd01949">
    <property type="entry name" value="GGDEF"/>
    <property type="match status" value="1"/>
</dbReference>
<dbReference type="InterPro" id="IPR035919">
    <property type="entry name" value="EAL_sf"/>
</dbReference>
<gene>
    <name evidence="4" type="ORF">GRI42_03235</name>
</gene>